<dbReference type="Proteomes" id="UP000003688">
    <property type="component" value="Unassembled WGS sequence"/>
</dbReference>
<gene>
    <name evidence="1" type="ORF">Cflav_PD5047</name>
</gene>
<dbReference type="AlphaFoldDB" id="B9XBU4"/>
<dbReference type="EMBL" id="ABOX02000004">
    <property type="protein sequence ID" value="EEF62412.1"/>
    <property type="molecule type" value="Genomic_DNA"/>
</dbReference>
<dbReference type="RefSeq" id="WP_007413292.1">
    <property type="nucleotide sequence ID" value="NZ_ABOX02000004.1"/>
</dbReference>
<reference evidence="1 2" key="1">
    <citation type="journal article" date="2011" name="J. Bacteriol.">
        <title>Genome sequence of 'Pedosphaera parvula' Ellin514, an aerobic Verrucomicrobial isolate from pasture soil.</title>
        <authorList>
            <person name="Kant R."/>
            <person name="van Passel M.W."/>
            <person name="Sangwan P."/>
            <person name="Palva A."/>
            <person name="Lucas S."/>
            <person name="Copeland A."/>
            <person name="Lapidus A."/>
            <person name="Glavina Del Rio T."/>
            <person name="Dalin E."/>
            <person name="Tice H."/>
            <person name="Bruce D."/>
            <person name="Goodwin L."/>
            <person name="Pitluck S."/>
            <person name="Chertkov O."/>
            <person name="Larimer F.W."/>
            <person name="Land M.L."/>
            <person name="Hauser L."/>
            <person name="Brettin T.S."/>
            <person name="Detter J.C."/>
            <person name="Han S."/>
            <person name="de Vos W.M."/>
            <person name="Janssen P.H."/>
            <person name="Smidt H."/>
        </authorList>
    </citation>
    <scope>NUCLEOTIDE SEQUENCE [LARGE SCALE GENOMIC DNA]</scope>
    <source>
        <strain evidence="1 2">Ellin514</strain>
    </source>
</reference>
<proteinExistence type="predicted"/>
<sequence precursor="true">MKIANAFVLTLCLSLLTGCGSLKDITLTGALWSDEFLLNNHVPTNGEATTAFIKADQKDVLITYDERQDRKDKVKRRAFFVLENQHLLATGGKPHFVPLKNAVGREPVPILWEANTVETNTYSSALIISTNQWDFQLVLTNQNLGHFHMPVYADEHSRGTQILLTPFAVAGDTGLYTVIGFGLIMLAVHNGDTNSWQP</sequence>
<dbReference type="PROSITE" id="PS51257">
    <property type="entry name" value="PROKAR_LIPOPROTEIN"/>
    <property type="match status" value="1"/>
</dbReference>
<protein>
    <recommendedName>
        <fullName evidence="3">Lipoprotein</fullName>
    </recommendedName>
</protein>
<evidence type="ECO:0000313" key="2">
    <source>
        <dbReference type="Proteomes" id="UP000003688"/>
    </source>
</evidence>
<name>B9XBU4_PEDPL</name>
<dbReference type="STRING" id="320771.Cflav_PD5047"/>
<evidence type="ECO:0008006" key="3">
    <source>
        <dbReference type="Google" id="ProtNLM"/>
    </source>
</evidence>
<accession>B9XBU4</accession>
<keyword evidence="2" id="KW-1185">Reference proteome</keyword>
<evidence type="ECO:0000313" key="1">
    <source>
        <dbReference type="EMBL" id="EEF62412.1"/>
    </source>
</evidence>
<comment type="caution">
    <text evidence="1">The sequence shown here is derived from an EMBL/GenBank/DDBJ whole genome shotgun (WGS) entry which is preliminary data.</text>
</comment>
<organism evidence="1 2">
    <name type="scientific">Pedosphaera parvula (strain Ellin514)</name>
    <dbReference type="NCBI Taxonomy" id="320771"/>
    <lineage>
        <taxon>Bacteria</taxon>
        <taxon>Pseudomonadati</taxon>
        <taxon>Verrucomicrobiota</taxon>
        <taxon>Pedosphaerae</taxon>
        <taxon>Pedosphaerales</taxon>
        <taxon>Pedosphaeraceae</taxon>
        <taxon>Pedosphaera</taxon>
    </lineage>
</organism>